<dbReference type="PANTHER" id="PTHR34391">
    <property type="entry name" value="UPF0658 GOLGI APPARATUS MEMBRANE PROTEIN C1952.10C-RELATED"/>
    <property type="match status" value="1"/>
</dbReference>
<sequence>MHFNFNALAYVPAKLKLFWERISSSKITIIYFVFSLVHCVIQIIFQIQAFTINAHAVSFLNGIIASGNSSRPGFAVFGGQDLRWCTSVPKTADATTCPIVWSANTTINESVSGALRTTNGTAAFDNVSTVVSGAVIYDAVSSTPSQSSIQTLAASSAAPVSSLVSSSVASAAPVSSSSAPATTSSTSVIVLSSASTATSAAAVAKASSISTSTSTLTVTANPSASSSLVSLASSSSSSLTPQTVTVVVKPSATATASNNAAHEDDDDDDDDDDDEDDLVKLLLKNSKRHVRVFASTSSDGERQVNIDGLNGLAEEDEITLNQQCLLALTWPVAIVEYTKREDITFILFQVWVLGMSLVAILNESIPHIFASLFTHIVATAWGGFQIWHTGQFRENFLKLTVNGPCHTNLLPSYWKGRAHAEIPSLVLNVVALMISAFLTWRLVKLFGWQTFKRVGASLVIRRIYNAVLVLSIVIQLSAFFIVAVGGLWLDQVWNGQIASMTHKPTAMKAVAVLVILLLFPWLFLGWVSVRREYKKRMLAFLILSFLYLVGWSSMFVARTFRWTFTQWRFFTMMATASVILTAITLALGVYCRINFGKGLTRYLNAHHPLEDDFQPVNGPFFTENNGRDIEKVDFPNTEEIPTFSATLERFGPDAPQPAHMGYAPRVLGPRFFQPASYDSATSFSSVGFAGPAPPYSGGAPPYEPYHQRSLTVSSAHSTLSGGDPSRDGLTRHGSGASQHSISSLSSGNSQPSRTRQRWIIE</sequence>
<evidence type="ECO:0000313" key="4">
    <source>
        <dbReference type="Proteomes" id="UP001385951"/>
    </source>
</evidence>
<feature type="transmembrane region" description="Helical" evidence="2">
    <location>
        <begin position="343"/>
        <end position="361"/>
    </location>
</feature>
<keyword evidence="2" id="KW-0472">Membrane</keyword>
<evidence type="ECO:0000256" key="1">
    <source>
        <dbReference type="SAM" id="MobiDB-lite"/>
    </source>
</evidence>
<feature type="region of interest" description="Disordered" evidence="1">
    <location>
        <begin position="254"/>
        <end position="275"/>
    </location>
</feature>
<dbReference type="GO" id="GO:0005794">
    <property type="term" value="C:Golgi apparatus"/>
    <property type="evidence" value="ECO:0007669"/>
    <property type="project" value="TreeGrafter"/>
</dbReference>
<organism evidence="3 4">
    <name type="scientific">Cerrena zonata</name>
    <dbReference type="NCBI Taxonomy" id="2478898"/>
    <lineage>
        <taxon>Eukaryota</taxon>
        <taxon>Fungi</taxon>
        <taxon>Dikarya</taxon>
        <taxon>Basidiomycota</taxon>
        <taxon>Agaricomycotina</taxon>
        <taxon>Agaricomycetes</taxon>
        <taxon>Polyporales</taxon>
        <taxon>Cerrenaceae</taxon>
        <taxon>Cerrena</taxon>
    </lineage>
</organism>
<evidence type="ECO:0000256" key="2">
    <source>
        <dbReference type="SAM" id="Phobius"/>
    </source>
</evidence>
<gene>
    <name evidence="3" type="ORF">QCA50_001474</name>
</gene>
<feature type="transmembrane region" description="Helical" evidence="2">
    <location>
        <begin position="538"/>
        <end position="557"/>
    </location>
</feature>
<accession>A0AAW0GQV0</accession>
<name>A0AAW0GQV0_9APHY</name>
<keyword evidence="2" id="KW-1133">Transmembrane helix</keyword>
<keyword evidence="2" id="KW-0812">Transmembrane</keyword>
<feature type="transmembrane region" description="Helical" evidence="2">
    <location>
        <begin position="463"/>
        <end position="489"/>
    </location>
</feature>
<protein>
    <submittedName>
        <fullName evidence="3">Uncharacterized protein</fullName>
    </submittedName>
</protein>
<dbReference type="EMBL" id="JASBNA010000002">
    <property type="protein sequence ID" value="KAK7694292.1"/>
    <property type="molecule type" value="Genomic_DNA"/>
</dbReference>
<feature type="compositionally biased region" description="Polar residues" evidence="1">
    <location>
        <begin position="735"/>
        <end position="753"/>
    </location>
</feature>
<proteinExistence type="predicted"/>
<feature type="transmembrane region" description="Helical" evidence="2">
    <location>
        <begin position="368"/>
        <end position="387"/>
    </location>
</feature>
<dbReference type="PANTHER" id="PTHR34391:SF2">
    <property type="entry name" value="TRP C-TERMINAL DOMAIN-CONTAINING PROTEIN"/>
    <property type="match status" value="1"/>
</dbReference>
<feature type="region of interest" description="Disordered" evidence="1">
    <location>
        <begin position="712"/>
        <end position="761"/>
    </location>
</feature>
<reference evidence="3 4" key="1">
    <citation type="submission" date="2022-09" db="EMBL/GenBank/DDBJ databases">
        <authorList>
            <person name="Palmer J.M."/>
        </authorList>
    </citation>
    <scope>NUCLEOTIDE SEQUENCE [LARGE SCALE GENOMIC DNA]</scope>
    <source>
        <strain evidence="3 4">DSM 7382</strain>
    </source>
</reference>
<evidence type="ECO:0000313" key="3">
    <source>
        <dbReference type="EMBL" id="KAK7694292.1"/>
    </source>
</evidence>
<dbReference type="InterPro" id="IPR040410">
    <property type="entry name" value="UPF0658_Golgi"/>
</dbReference>
<feature type="compositionally biased region" description="Acidic residues" evidence="1">
    <location>
        <begin position="263"/>
        <end position="275"/>
    </location>
</feature>
<keyword evidence="4" id="KW-1185">Reference proteome</keyword>
<comment type="caution">
    <text evidence="3">The sequence shown here is derived from an EMBL/GenBank/DDBJ whole genome shotgun (WGS) entry which is preliminary data.</text>
</comment>
<feature type="transmembrane region" description="Helical" evidence="2">
    <location>
        <begin position="509"/>
        <end position="529"/>
    </location>
</feature>
<feature type="transmembrane region" description="Helical" evidence="2">
    <location>
        <begin position="27"/>
        <end position="45"/>
    </location>
</feature>
<feature type="transmembrane region" description="Helical" evidence="2">
    <location>
        <begin position="569"/>
        <end position="591"/>
    </location>
</feature>
<dbReference type="AlphaFoldDB" id="A0AAW0GQV0"/>
<dbReference type="Proteomes" id="UP001385951">
    <property type="component" value="Unassembled WGS sequence"/>
</dbReference>
<feature type="transmembrane region" description="Helical" evidence="2">
    <location>
        <begin position="422"/>
        <end position="443"/>
    </location>
</feature>